<evidence type="ECO:0000256" key="1">
    <source>
        <dbReference type="ARBA" id="ARBA00022443"/>
    </source>
</evidence>
<feature type="region of interest" description="Disordered" evidence="3">
    <location>
        <begin position="1"/>
        <end position="94"/>
    </location>
</feature>
<evidence type="ECO:0000256" key="3">
    <source>
        <dbReference type="SAM" id="MobiDB-lite"/>
    </source>
</evidence>
<dbReference type="STRING" id="623744.A0A553QVU9"/>
<gene>
    <name evidence="5" type="ORF">DNTS_027324</name>
</gene>
<dbReference type="InterPro" id="IPR030642">
    <property type="entry name" value="NPHP1_SH3"/>
</dbReference>
<dbReference type="GO" id="GO:0090251">
    <property type="term" value="P:protein localization involved in establishment of planar polarity"/>
    <property type="evidence" value="ECO:0007669"/>
    <property type="project" value="TreeGrafter"/>
</dbReference>
<evidence type="ECO:0000256" key="2">
    <source>
        <dbReference type="PROSITE-ProRule" id="PRU00192"/>
    </source>
</evidence>
<dbReference type="CDD" id="cd11770">
    <property type="entry name" value="SH3_Nephrocystin"/>
    <property type="match status" value="1"/>
</dbReference>
<proteinExistence type="predicted"/>
<evidence type="ECO:0000313" key="5">
    <source>
        <dbReference type="EMBL" id="TRY94095.1"/>
    </source>
</evidence>
<dbReference type="InterPro" id="IPR001452">
    <property type="entry name" value="SH3_domain"/>
</dbReference>
<keyword evidence="6" id="KW-1185">Reference proteome</keyword>
<dbReference type="OrthoDB" id="8930119at2759"/>
<comment type="caution">
    <text evidence="5">The sequence shown here is derived from an EMBL/GenBank/DDBJ whole genome shotgun (WGS) entry which is preliminary data.</text>
</comment>
<dbReference type="AlphaFoldDB" id="A0A553QVU9"/>
<dbReference type="Proteomes" id="UP000316079">
    <property type="component" value="Unassembled WGS sequence"/>
</dbReference>
<reference evidence="5 6" key="1">
    <citation type="journal article" date="2019" name="Sci. Data">
        <title>Hybrid genome assembly and annotation of Danionella translucida.</title>
        <authorList>
            <person name="Kadobianskyi M."/>
            <person name="Schulze L."/>
            <person name="Schuelke M."/>
            <person name="Judkewitz B."/>
        </authorList>
    </citation>
    <scope>NUCLEOTIDE SEQUENCE [LARGE SCALE GENOMIC DNA]</scope>
    <source>
        <strain evidence="5 6">Bolton</strain>
    </source>
</reference>
<dbReference type="GO" id="GO:0005929">
    <property type="term" value="C:cilium"/>
    <property type="evidence" value="ECO:0007669"/>
    <property type="project" value="TreeGrafter"/>
</dbReference>
<keyword evidence="1 2" id="KW-0728">SH3 domain</keyword>
<feature type="compositionally biased region" description="Basic and acidic residues" evidence="3">
    <location>
        <begin position="14"/>
        <end position="25"/>
    </location>
</feature>
<feature type="compositionally biased region" description="Acidic residues" evidence="3">
    <location>
        <begin position="56"/>
        <end position="88"/>
    </location>
</feature>
<dbReference type="Gene3D" id="2.30.30.40">
    <property type="entry name" value="SH3 Domains"/>
    <property type="match status" value="1"/>
</dbReference>
<protein>
    <recommendedName>
        <fullName evidence="4">SH3 domain-containing protein</fullName>
    </recommendedName>
</protein>
<dbReference type="GO" id="GO:0005737">
    <property type="term" value="C:cytoplasm"/>
    <property type="evidence" value="ECO:0007669"/>
    <property type="project" value="TreeGrafter"/>
</dbReference>
<dbReference type="SMART" id="SM00326">
    <property type="entry name" value="SH3"/>
    <property type="match status" value="1"/>
</dbReference>
<dbReference type="PANTHER" id="PTHR15176:SF1">
    <property type="entry name" value="NEPHROCYSTIN-1"/>
    <property type="match status" value="1"/>
</dbReference>
<dbReference type="InterPro" id="IPR039687">
    <property type="entry name" value="NPHP1"/>
</dbReference>
<evidence type="ECO:0000259" key="4">
    <source>
        <dbReference type="PROSITE" id="PS50002"/>
    </source>
</evidence>
<dbReference type="PROSITE" id="PS50002">
    <property type="entry name" value="SH3"/>
    <property type="match status" value="1"/>
</dbReference>
<dbReference type="PANTHER" id="PTHR15176">
    <property type="entry name" value="NEPHROCYSTIN"/>
    <property type="match status" value="1"/>
</dbReference>
<evidence type="ECO:0000313" key="6">
    <source>
        <dbReference type="Proteomes" id="UP000316079"/>
    </source>
</evidence>
<organism evidence="5 6">
    <name type="scientific">Danionella cerebrum</name>
    <dbReference type="NCBI Taxonomy" id="2873325"/>
    <lineage>
        <taxon>Eukaryota</taxon>
        <taxon>Metazoa</taxon>
        <taxon>Chordata</taxon>
        <taxon>Craniata</taxon>
        <taxon>Vertebrata</taxon>
        <taxon>Euteleostomi</taxon>
        <taxon>Actinopterygii</taxon>
        <taxon>Neopterygii</taxon>
        <taxon>Teleostei</taxon>
        <taxon>Ostariophysi</taxon>
        <taxon>Cypriniformes</taxon>
        <taxon>Danionidae</taxon>
        <taxon>Danioninae</taxon>
        <taxon>Danionella</taxon>
    </lineage>
</organism>
<dbReference type="SUPFAM" id="SSF50044">
    <property type="entry name" value="SH3-domain"/>
    <property type="match status" value="1"/>
</dbReference>
<accession>A0A553QVU9</accession>
<dbReference type="Pfam" id="PF00018">
    <property type="entry name" value="SH3_1"/>
    <property type="match status" value="1"/>
</dbReference>
<dbReference type="EMBL" id="SRMA01025482">
    <property type="protein sequence ID" value="TRY94095.1"/>
    <property type="molecule type" value="Genomic_DNA"/>
</dbReference>
<feature type="region of interest" description="Disordered" evidence="3">
    <location>
        <begin position="157"/>
        <end position="182"/>
    </location>
</feature>
<dbReference type="InterPro" id="IPR036028">
    <property type="entry name" value="SH3-like_dom_sf"/>
</dbReference>
<name>A0A553QVU9_9TELE</name>
<feature type="domain" description="SH3" evidence="4">
    <location>
        <begin position="97"/>
        <end position="157"/>
    </location>
</feature>
<sequence>MPPKRRGPLQTIQRETDDIKRKVDDLVQQAAKADASEHSETLKTVAGPSSLQTENEGSEGEDSNEEDQTDDDCAEGYDEEVIDSDSVDTDSGSVTEQVSISYVALSSFTGEEEGDLSIQKGDVLKVILKNKDGWWLAQNANGKKGLVPKTFLTVYSEQENGDEEESEEEKHSDLQTRETSGWRTVQKAVTEIDATDVLAAMGAIPPGFRPSSLSKLLEEGSKLSIQSELNPDLVELSNDPVPWGRLTGAQPARSPLCLQWMPDRVNNPIVLSNIHTVRATYNDKSPKTWSFSPRMTGMLPSLLDGDCFLRCDSESPDLGILFELGVTYIRNATGERGDLSCGWAFLRLFDETGAPIALRTKKLTIHGGTPFEKDLDLENMSTKKGYPTGVFQQMMLSRKIPKLIVKLKSANTRNRLLLNLLPAAIVGSLSTLQLLAIYRQILADALLLDRVTMHNADLICSAVLSTFPQVLDQPDLMDAFRKSWSEAEGNLRRSDKRDYNVLKQMFVSIFMGGAFPLLYSTEMPTFCWAAEEVEAQRARVIYSSTKKPSEEMMLSPQSPQQAFDITQVTYDLLSTAQH</sequence>